<sequence>MKKKKRIVKHGSPTIRKKVKSVAPTAMEYILLFNTCEIKKEKLAEIDKVIDEKIVVNRSRYEGVSNLVKGGGISPLLLNNQPLFQSSYTPFYNRFPALADTVRTAADTTSAGSGAPEITDFRSLNAPLTPFSLPKPSLGINGIQKYDLLTGKYIANNDPFGLNRDIFAGTNFFGGSAIPWYFIACVHYMECSFSFKRHLHNGDPLTGYTVHVPANRPKVGHAPPFTFEESAVDALKLMKYDQVTNWSLSYILLKLEGYNGFGYNRKGIHTPYLWSYSNHYTKGKYVKDGVYDANAVSTQLGAAVILKRMEQRALISIPRN</sequence>
<proteinExistence type="predicted"/>
<reference evidence="2 3" key="1">
    <citation type="journal article" date="2016" name="Int. J. Syst. Evol. Microbiol.">
        <title>Proposal of Mucilaginibacter phyllosphaerae sp. nov. isolated from the phyllosphere of Galium album.</title>
        <authorList>
            <person name="Aydogan E.L."/>
            <person name="Busse H.J."/>
            <person name="Moser G."/>
            <person name="Muller C."/>
            <person name="Kampfer P."/>
            <person name="Glaeser S.P."/>
        </authorList>
    </citation>
    <scope>NUCLEOTIDE SEQUENCE [LARGE SCALE GENOMIC DNA]</scope>
    <source>
        <strain evidence="2 3">PP-F2FG21</strain>
    </source>
</reference>
<dbReference type="RefSeq" id="WP_134334727.1">
    <property type="nucleotide sequence ID" value="NZ_BMCZ01000001.1"/>
</dbReference>
<organism evidence="2 3">
    <name type="scientific">Mucilaginibacter phyllosphaerae</name>
    <dbReference type="NCBI Taxonomy" id="1812349"/>
    <lineage>
        <taxon>Bacteria</taxon>
        <taxon>Pseudomonadati</taxon>
        <taxon>Bacteroidota</taxon>
        <taxon>Sphingobacteriia</taxon>
        <taxon>Sphingobacteriales</taxon>
        <taxon>Sphingobacteriaceae</taxon>
        <taxon>Mucilaginibacter</taxon>
    </lineage>
</organism>
<dbReference type="AlphaFoldDB" id="A0A4Y8AII4"/>
<evidence type="ECO:0000313" key="3">
    <source>
        <dbReference type="Proteomes" id="UP000297248"/>
    </source>
</evidence>
<evidence type="ECO:0000313" key="4">
    <source>
        <dbReference type="Proteomes" id="UP000583101"/>
    </source>
</evidence>
<dbReference type="EMBL" id="JACIEG010000001">
    <property type="protein sequence ID" value="MBB3968089.1"/>
    <property type="molecule type" value="Genomic_DNA"/>
</dbReference>
<evidence type="ECO:0000313" key="1">
    <source>
        <dbReference type="EMBL" id="MBB3968089.1"/>
    </source>
</evidence>
<reference evidence="2" key="2">
    <citation type="submission" date="2019-03" db="EMBL/GenBank/DDBJ databases">
        <authorList>
            <person name="Yan Y.-Q."/>
            <person name="Du Z.-J."/>
        </authorList>
    </citation>
    <scope>NUCLEOTIDE SEQUENCE</scope>
    <source>
        <strain evidence="2">PP-F2FG21</strain>
    </source>
</reference>
<keyword evidence="4" id="KW-1185">Reference proteome</keyword>
<dbReference type="Proteomes" id="UP000583101">
    <property type="component" value="Unassembled WGS sequence"/>
</dbReference>
<gene>
    <name evidence="2" type="ORF">E2R65_01630</name>
    <name evidence="1" type="ORF">GGR35_000675</name>
</gene>
<comment type="caution">
    <text evidence="2">The sequence shown here is derived from an EMBL/GenBank/DDBJ whole genome shotgun (WGS) entry which is preliminary data.</text>
</comment>
<accession>A0A4Y8AII4</accession>
<dbReference type="Proteomes" id="UP000297248">
    <property type="component" value="Unassembled WGS sequence"/>
</dbReference>
<dbReference type="EMBL" id="SNQG01000001">
    <property type="protein sequence ID" value="TEW68888.1"/>
    <property type="molecule type" value="Genomic_DNA"/>
</dbReference>
<reference evidence="1 4" key="3">
    <citation type="submission" date="2020-08" db="EMBL/GenBank/DDBJ databases">
        <title>Genomic Encyclopedia of Type Strains, Phase IV (KMG-IV): sequencing the most valuable type-strain genomes for metagenomic binning, comparative biology and taxonomic classification.</title>
        <authorList>
            <person name="Goeker M."/>
        </authorList>
    </citation>
    <scope>NUCLEOTIDE SEQUENCE [LARGE SCALE GENOMIC DNA]</scope>
    <source>
        <strain evidence="1 4">DSM 100995</strain>
    </source>
</reference>
<name>A0A4Y8AII4_9SPHI</name>
<protein>
    <submittedName>
        <fullName evidence="1">Lysozyme family protein</fullName>
    </submittedName>
</protein>
<evidence type="ECO:0000313" key="2">
    <source>
        <dbReference type="EMBL" id="TEW68888.1"/>
    </source>
</evidence>
<dbReference type="OrthoDB" id="482757at2"/>